<comment type="caution">
    <text evidence="1">The sequence shown here is derived from an EMBL/GenBank/DDBJ whole genome shotgun (WGS) entry which is preliminary data.</text>
</comment>
<proteinExistence type="predicted"/>
<keyword evidence="2" id="KW-1185">Reference proteome</keyword>
<accession>A0ACC1SU72</accession>
<evidence type="ECO:0000313" key="1">
    <source>
        <dbReference type="EMBL" id="KAJ3546612.1"/>
    </source>
</evidence>
<dbReference type="EMBL" id="JANHOG010001018">
    <property type="protein sequence ID" value="KAJ3546612.1"/>
    <property type="molecule type" value="Genomic_DNA"/>
</dbReference>
<evidence type="ECO:0000313" key="2">
    <source>
        <dbReference type="Proteomes" id="UP001148662"/>
    </source>
</evidence>
<sequence>MTGRYSLTRRAVGSLLLNGLYILIAASLADARNLDIPPPADPYAAPQIDPYNPLKYITTNAYSAVGVALTLAIALPQTWMTWKIGGRYMLALVIAEYTYTAGIALRFGLHVHPESNGIYIAEYLFVTLSPCGFIAAEYVLLGRLSRWLGASAHVLIPPQKITRVFVLSDVTTFLIQAAGGCISASAHTNPQMAVTGSRIFLAGLALQLASFAFFTLLYLRFLYRVHKYQPETWRQDADGLWWKDWRSLAFALFISCLGILVRSVYRTIELSEGYQGHLTTTEKYFYLCDLLPLLVALVVYIPFWPGRFVPDKLPTPEEEDDQETDGVELGKEKLGEGTFIDSEGRPSKASA</sequence>
<reference evidence="1" key="1">
    <citation type="submission" date="2022-07" db="EMBL/GenBank/DDBJ databases">
        <title>Genome Sequence of Phlebia brevispora.</title>
        <authorList>
            <person name="Buettner E."/>
        </authorList>
    </citation>
    <scope>NUCLEOTIDE SEQUENCE</scope>
    <source>
        <strain evidence="1">MPL23</strain>
    </source>
</reference>
<gene>
    <name evidence="1" type="ORF">NM688_g5497</name>
</gene>
<organism evidence="1 2">
    <name type="scientific">Phlebia brevispora</name>
    <dbReference type="NCBI Taxonomy" id="194682"/>
    <lineage>
        <taxon>Eukaryota</taxon>
        <taxon>Fungi</taxon>
        <taxon>Dikarya</taxon>
        <taxon>Basidiomycota</taxon>
        <taxon>Agaricomycotina</taxon>
        <taxon>Agaricomycetes</taxon>
        <taxon>Polyporales</taxon>
        <taxon>Meruliaceae</taxon>
        <taxon>Phlebia</taxon>
    </lineage>
</organism>
<dbReference type="Proteomes" id="UP001148662">
    <property type="component" value="Unassembled WGS sequence"/>
</dbReference>
<protein>
    <submittedName>
        <fullName evidence="1">Uncharacterized protein</fullName>
    </submittedName>
</protein>
<name>A0ACC1SU72_9APHY</name>